<dbReference type="EMBL" id="FQZI01000004">
    <property type="protein sequence ID" value="SHJ00341.1"/>
    <property type="molecule type" value="Genomic_DNA"/>
</dbReference>
<dbReference type="RefSeq" id="WP_073311595.1">
    <property type="nucleotide sequence ID" value="NZ_FQZI01000004.1"/>
</dbReference>
<dbReference type="PANTHER" id="PTHR12526">
    <property type="entry name" value="GLYCOSYLTRANSFERASE"/>
    <property type="match status" value="1"/>
</dbReference>
<keyword evidence="2" id="KW-1185">Reference proteome</keyword>
<dbReference type="PANTHER" id="PTHR12526:SF630">
    <property type="entry name" value="GLYCOSYLTRANSFERASE"/>
    <property type="match status" value="1"/>
</dbReference>
<dbReference type="GO" id="GO:0016740">
    <property type="term" value="F:transferase activity"/>
    <property type="evidence" value="ECO:0007669"/>
    <property type="project" value="UniProtKB-KW"/>
</dbReference>
<reference evidence="2" key="1">
    <citation type="submission" date="2016-11" db="EMBL/GenBank/DDBJ databases">
        <authorList>
            <person name="Varghese N."/>
            <person name="Submissions S."/>
        </authorList>
    </citation>
    <scope>NUCLEOTIDE SEQUENCE [LARGE SCALE GENOMIC DNA]</scope>
    <source>
        <strain evidence="2">DSM 18829</strain>
    </source>
</reference>
<accession>A0A1M6FRK5</accession>
<keyword evidence="1" id="KW-0808">Transferase</keyword>
<dbReference type="AlphaFoldDB" id="A0A1M6FRK5"/>
<dbReference type="Proteomes" id="UP000184488">
    <property type="component" value="Unassembled WGS sequence"/>
</dbReference>
<dbReference type="Pfam" id="PF13692">
    <property type="entry name" value="Glyco_trans_1_4"/>
    <property type="match status" value="1"/>
</dbReference>
<proteinExistence type="predicted"/>
<dbReference type="CDD" id="cd03801">
    <property type="entry name" value="GT4_PimA-like"/>
    <property type="match status" value="1"/>
</dbReference>
<dbReference type="OrthoDB" id="9811239at2"/>
<protein>
    <submittedName>
        <fullName evidence="1">Glycosyl transferases group 1</fullName>
    </submittedName>
</protein>
<sequence>MKKVIIHHRSSHHSEYSGYAKLINYIDDAEVISGENSILSERLARFVKRYCPQNFGGYDSVSAKKNEELLRKFLFSRNKNILIHYLNGERDIRQAINFLPKKIVNIATFHKTPTVLATEFNNLKYFQKLDGAIAVGINQVDFLKKWLNTENVVYIPHGVDTDFFVPDYSKRKEKSLLFVGQHLRDFEVLNYTIPFLVDKVHNLEINVVLKQKFQKKIIEHKSVNIFSGVDDITLREMYQKASLLFLPLTDVTACNSILEAMACGLPIVTTDLEGNRGYGLNEYNSFLVPKNDYSALLDTTLYAINKDTAHMAIETRENALKFSWNKIGLEVNKFYEQLKR</sequence>
<organism evidence="1 2">
    <name type="scientific">Flavobacterium terrae</name>
    <dbReference type="NCBI Taxonomy" id="415425"/>
    <lineage>
        <taxon>Bacteria</taxon>
        <taxon>Pseudomonadati</taxon>
        <taxon>Bacteroidota</taxon>
        <taxon>Flavobacteriia</taxon>
        <taxon>Flavobacteriales</taxon>
        <taxon>Flavobacteriaceae</taxon>
        <taxon>Flavobacterium</taxon>
    </lineage>
</organism>
<name>A0A1M6FRK5_9FLAO</name>
<dbReference type="SUPFAM" id="SSF53756">
    <property type="entry name" value="UDP-Glycosyltransferase/glycogen phosphorylase"/>
    <property type="match status" value="1"/>
</dbReference>
<dbReference type="STRING" id="415425.SAMN05444363_2307"/>
<evidence type="ECO:0000313" key="2">
    <source>
        <dbReference type="Proteomes" id="UP000184488"/>
    </source>
</evidence>
<evidence type="ECO:0000313" key="1">
    <source>
        <dbReference type="EMBL" id="SHJ00341.1"/>
    </source>
</evidence>
<dbReference type="Gene3D" id="3.40.50.2000">
    <property type="entry name" value="Glycogen Phosphorylase B"/>
    <property type="match status" value="2"/>
</dbReference>
<gene>
    <name evidence="1" type="ORF">SAMN05444363_2307</name>
</gene>